<dbReference type="Proteomes" id="UP000275408">
    <property type="component" value="Unassembled WGS sequence"/>
</dbReference>
<dbReference type="STRING" id="46731.A0A3M6UUC5"/>
<dbReference type="GO" id="GO:0006400">
    <property type="term" value="P:tRNA modification"/>
    <property type="evidence" value="ECO:0007669"/>
    <property type="project" value="UniProtKB-ARBA"/>
</dbReference>
<dbReference type="Pfam" id="PF08433">
    <property type="entry name" value="KTI12"/>
    <property type="match status" value="2"/>
</dbReference>
<protein>
    <recommendedName>
        <fullName evidence="4">Protein KTI12 homolog</fullName>
    </recommendedName>
</protein>
<evidence type="ECO:0000313" key="5">
    <source>
        <dbReference type="EMBL" id="RMX57199.1"/>
    </source>
</evidence>
<comment type="caution">
    <text evidence="5">The sequence shown here is derived from an EMBL/GenBank/DDBJ whole genome shotgun (WGS) entry which is preliminary data.</text>
</comment>
<dbReference type="GO" id="GO:0005524">
    <property type="term" value="F:ATP binding"/>
    <property type="evidence" value="ECO:0007669"/>
    <property type="project" value="UniProtKB-KW"/>
</dbReference>
<evidence type="ECO:0000313" key="6">
    <source>
        <dbReference type="Proteomes" id="UP000275408"/>
    </source>
</evidence>
<dbReference type="EMBL" id="RCHS01000710">
    <property type="protein sequence ID" value="RMX57199.1"/>
    <property type="molecule type" value="Genomic_DNA"/>
</dbReference>
<reference evidence="5 6" key="1">
    <citation type="journal article" date="2018" name="Sci. Rep.">
        <title>Comparative analysis of the Pocillopora damicornis genome highlights role of immune system in coral evolution.</title>
        <authorList>
            <person name="Cunning R."/>
            <person name="Bay R.A."/>
            <person name="Gillette P."/>
            <person name="Baker A.C."/>
            <person name="Traylor-Knowles N."/>
        </authorList>
    </citation>
    <scope>NUCLEOTIDE SEQUENCE [LARGE SCALE GENOMIC DNA]</scope>
    <source>
        <strain evidence="5">RSMAS</strain>
        <tissue evidence="5">Whole animal</tissue>
    </source>
</reference>
<evidence type="ECO:0000256" key="1">
    <source>
        <dbReference type="ARBA" id="ARBA00022741"/>
    </source>
</evidence>
<sequence>MPLIIMCGFPCSGKSKRAQELRNYLENRGKTVYLASDESSSLDRNSVYSASANEKEARGLLKSAVERLISRDDVVILDSLNYIKGYRYELYCVAKAHKTTHCIVHCDTSKEICSEWNKTRESRYNDETLDALVMRFEPPDSRNRWDSPLFVIQVDDDLPFESIYDALINRVPPPPNQATQPQPLSATNFLYELDKITQEIVTVLINSQRTFVPGDHITVPGTSEKISFYKTYHVFFRSKERKDKQFWALECPRPKRTYSVGMHSKESIHITSDRLFCLHVVLDRTANMAELRKIRRQFITYTKMHPVEDTKKISNMFVQYLNSNLQ</sequence>
<accession>A0A3M6UUC5</accession>
<dbReference type="PANTHER" id="PTHR12435">
    <property type="match status" value="1"/>
</dbReference>
<dbReference type="InterPro" id="IPR013641">
    <property type="entry name" value="KTI12/PSTK"/>
</dbReference>
<proteinExistence type="inferred from homology"/>
<evidence type="ECO:0000256" key="4">
    <source>
        <dbReference type="ARBA" id="ARBA00026170"/>
    </source>
</evidence>
<comment type="similarity">
    <text evidence="3">Belongs to the KTI12 family.</text>
</comment>
<dbReference type="Gene3D" id="3.40.50.300">
    <property type="entry name" value="P-loop containing nucleotide triphosphate hydrolases"/>
    <property type="match status" value="1"/>
</dbReference>
<evidence type="ECO:0000256" key="2">
    <source>
        <dbReference type="ARBA" id="ARBA00022840"/>
    </source>
</evidence>
<keyword evidence="2" id="KW-0067">ATP-binding</keyword>
<keyword evidence="6" id="KW-1185">Reference proteome</keyword>
<gene>
    <name evidence="5" type="ORF">pdam_00017930</name>
</gene>
<name>A0A3M6UUC5_POCDA</name>
<dbReference type="OrthoDB" id="9972657at2759"/>
<keyword evidence="1" id="KW-0547">Nucleotide-binding</keyword>
<evidence type="ECO:0000256" key="3">
    <source>
        <dbReference type="ARBA" id="ARBA00025768"/>
    </source>
</evidence>
<dbReference type="FunFam" id="3.40.50.300:FF:000827">
    <property type="entry name" value="KTI12 chromatin-associated homolog"/>
    <property type="match status" value="1"/>
</dbReference>
<dbReference type="InterPro" id="IPR027417">
    <property type="entry name" value="P-loop_NTPase"/>
</dbReference>
<dbReference type="SUPFAM" id="SSF52540">
    <property type="entry name" value="P-loop containing nucleoside triphosphate hydrolases"/>
    <property type="match status" value="1"/>
</dbReference>
<dbReference type="GO" id="GO:0006357">
    <property type="term" value="P:regulation of transcription by RNA polymerase II"/>
    <property type="evidence" value="ECO:0007669"/>
    <property type="project" value="UniProtKB-ARBA"/>
</dbReference>
<organism evidence="5 6">
    <name type="scientific">Pocillopora damicornis</name>
    <name type="common">Cauliflower coral</name>
    <name type="synonym">Millepora damicornis</name>
    <dbReference type="NCBI Taxonomy" id="46731"/>
    <lineage>
        <taxon>Eukaryota</taxon>
        <taxon>Metazoa</taxon>
        <taxon>Cnidaria</taxon>
        <taxon>Anthozoa</taxon>
        <taxon>Hexacorallia</taxon>
        <taxon>Scleractinia</taxon>
        <taxon>Astrocoeniina</taxon>
        <taxon>Pocilloporidae</taxon>
        <taxon>Pocillopora</taxon>
    </lineage>
</organism>
<dbReference type="AlphaFoldDB" id="A0A3M6UUC5"/>